<organism evidence="7 8">
    <name type="scientific">Salmon aquaparamyxovirus</name>
    <dbReference type="NCBI Taxonomy" id="381543"/>
    <lineage>
        <taxon>Viruses</taxon>
        <taxon>Riboviria</taxon>
        <taxon>Orthornavirae</taxon>
        <taxon>Negarnaviricota</taxon>
        <taxon>Haploviricotina</taxon>
        <taxon>Monjiviricetes</taxon>
        <taxon>Mononegavirales</taxon>
        <taxon>Paramyxoviridae</taxon>
        <taxon>Feraresvirinae</taxon>
        <taxon>Aquaparamyxovirus</taxon>
        <taxon>Aquaparamyxovirus salmonis</taxon>
    </lineage>
</organism>
<evidence type="ECO:0000256" key="3">
    <source>
        <dbReference type="ARBA" id="ARBA00022844"/>
    </source>
</evidence>
<evidence type="ECO:0000256" key="2">
    <source>
        <dbReference type="ARBA" id="ARBA00017678"/>
    </source>
</evidence>
<comment type="subcellular location">
    <subcellularLocation>
        <location evidence="1">Virion</location>
    </subcellularLocation>
</comment>
<keyword evidence="4" id="KW-0468">Viral matrix protein</keyword>
<evidence type="ECO:0000259" key="5">
    <source>
        <dbReference type="Pfam" id="PF00661"/>
    </source>
</evidence>
<evidence type="ECO:0000256" key="1">
    <source>
        <dbReference type="ARBA" id="ARBA00004328"/>
    </source>
</evidence>
<evidence type="ECO:0000313" key="7">
    <source>
        <dbReference type="EMBL" id="ABW38053.1"/>
    </source>
</evidence>
<dbReference type="GO" id="GO:0044423">
    <property type="term" value="C:virion component"/>
    <property type="evidence" value="ECO:0007669"/>
    <property type="project" value="UniProtKB-KW"/>
</dbReference>
<feature type="domain" description="Matrix protein N-terminal" evidence="5">
    <location>
        <begin position="5"/>
        <end position="171"/>
    </location>
</feature>
<evidence type="ECO:0000313" key="8">
    <source>
        <dbReference type="Proteomes" id="UP000164555"/>
    </source>
</evidence>
<dbReference type="Gene3D" id="2.70.20.60">
    <property type="entry name" value="Viral matrix protein, C-terminal domain"/>
    <property type="match status" value="1"/>
</dbReference>
<keyword evidence="3" id="KW-0946">Virion</keyword>
<evidence type="ECO:0000259" key="6">
    <source>
        <dbReference type="Pfam" id="PF23765"/>
    </source>
</evidence>
<name>B1NLR6_9MONO</name>
<dbReference type="Proteomes" id="UP000164555">
    <property type="component" value="Genome"/>
</dbReference>
<dbReference type="Gene3D" id="2.70.20.50">
    <property type="entry name" value="Viral matrix protein, N-terminal domain"/>
    <property type="match status" value="1"/>
</dbReference>
<dbReference type="InterPro" id="IPR042540">
    <property type="entry name" value="Matrix_N"/>
</dbReference>
<dbReference type="InterPro" id="IPR055413">
    <property type="entry name" value="Matrix_Paramyxo_C"/>
</dbReference>
<dbReference type="GO" id="GO:0039660">
    <property type="term" value="F:structural constituent of virion"/>
    <property type="evidence" value="ECO:0007669"/>
    <property type="project" value="UniProtKB-KW"/>
</dbReference>
<feature type="domain" description="Matrix protein C-terminal Paramyxoviridae" evidence="6">
    <location>
        <begin position="175"/>
        <end position="332"/>
    </location>
</feature>
<accession>B1NLR6</accession>
<evidence type="ECO:0000256" key="4">
    <source>
        <dbReference type="ARBA" id="ARBA00023311"/>
    </source>
</evidence>
<dbReference type="Pfam" id="PF23765">
    <property type="entry name" value="Matrix_Paramyxo_C"/>
    <property type="match status" value="1"/>
</dbReference>
<dbReference type="EMBL" id="EF646380">
    <property type="protein sequence ID" value="ABW38053.1"/>
    <property type="molecule type" value="Viral_cRNA"/>
</dbReference>
<dbReference type="Pfam" id="PF00661">
    <property type="entry name" value="Matrix_Paramyxo_N"/>
    <property type="match status" value="1"/>
</dbReference>
<dbReference type="InterPro" id="IPR000982">
    <property type="entry name" value="Matrix_Paramyxo_N"/>
</dbReference>
<reference evidence="7 8" key="1">
    <citation type="journal article" date="2008" name="Virology">
        <title>The complete genome sequence of the Atlantic salmon paramyxovirus (ASPV).</title>
        <authorList>
            <person name="Nylund S."/>
            <person name="Karlsen M."/>
            <person name="Nylund A."/>
        </authorList>
    </citation>
    <scope>NUCLEOTIDE SEQUENCE [LARGE SCALE GENOMIC DNA]</scope>
    <source>
        <strain evidence="7">ASPV-Ro</strain>
    </source>
</reference>
<dbReference type="InterPro" id="IPR042539">
    <property type="entry name" value="Matrix_C"/>
</dbReference>
<sequence length="354" mass="38839">MEGTSEFSRKTWEENGTVEPVEFATDKDGVAVPTLRMTSAGDFSHKGEPYIYLMLLGFVEKVIEEGGSQRKGKMYCYGAMPLGMARTHYNEQALLEASGNLRITVRRTAGGGEKAVFGVSGVTSPLMPWKNALSGGMIYPALKTLSAPYKIPLGVKVRMRVIFVSGTILGDITIYKIPKALLDVRVPQSISFNLNVIIATGAKLSARGIDPVMTPEGQQTVSFLVHIGHFVRDRKKVYSADYCRHKVDMMGLKFSLGNVGGVSFHVAITGKMSKTLMTSIGFKKNICYPLMDTNPTLNSIMWASSAEICSVSAVFQPSVPREFKYHDDIVVEGSGRVTMQKHWYFPLLSKTGVV</sequence>
<protein>
    <recommendedName>
        <fullName evidence="2">Matrix protein</fullName>
    </recommendedName>
</protein>
<proteinExistence type="predicted"/>
<dbReference type="GO" id="GO:0019068">
    <property type="term" value="P:virion assembly"/>
    <property type="evidence" value="ECO:0007669"/>
    <property type="project" value="InterPro"/>
</dbReference>